<dbReference type="Gene3D" id="3.40.50.1820">
    <property type="entry name" value="alpha/beta hydrolase"/>
    <property type="match status" value="1"/>
</dbReference>
<reference evidence="5" key="2">
    <citation type="submission" date="2025-08" db="UniProtKB">
        <authorList>
            <consortium name="Ensembl"/>
        </authorList>
    </citation>
    <scope>IDENTIFICATION</scope>
    <source>
        <strain evidence="5">Thoroughbred</strain>
    </source>
</reference>
<evidence type="ECO:0000256" key="1">
    <source>
        <dbReference type="ARBA" id="ARBA00008645"/>
    </source>
</evidence>
<dbReference type="Proteomes" id="UP000002281">
    <property type="component" value="Chromosome 28"/>
</dbReference>
<comment type="similarity">
    <text evidence="1">Belongs to the AB hydrolase superfamily.</text>
</comment>
<feature type="compositionally biased region" description="Low complexity" evidence="3">
    <location>
        <begin position="185"/>
        <end position="195"/>
    </location>
</feature>
<evidence type="ECO:0000313" key="5">
    <source>
        <dbReference type="Ensembl" id="ENSECAP00000008612.2"/>
    </source>
</evidence>
<dbReference type="InterPro" id="IPR000073">
    <property type="entry name" value="AB_hydrolase_1"/>
</dbReference>
<reference evidence="5 6" key="1">
    <citation type="journal article" date="2009" name="Science">
        <title>Genome sequence, comparative analysis, and population genetics of the domestic horse.</title>
        <authorList>
            <consortium name="Broad Institute Genome Sequencing Platform"/>
            <consortium name="Broad Institute Whole Genome Assembly Team"/>
            <person name="Wade C.M."/>
            <person name="Giulotto E."/>
            <person name="Sigurdsson S."/>
            <person name="Zoli M."/>
            <person name="Gnerre S."/>
            <person name="Imsland F."/>
            <person name="Lear T.L."/>
            <person name="Adelson D.L."/>
            <person name="Bailey E."/>
            <person name="Bellone R.R."/>
            <person name="Bloecker H."/>
            <person name="Distl O."/>
            <person name="Edgar R.C."/>
            <person name="Garber M."/>
            <person name="Leeb T."/>
            <person name="Mauceli E."/>
            <person name="MacLeod J.N."/>
            <person name="Penedo M.C.T."/>
            <person name="Raison J.M."/>
            <person name="Sharpe T."/>
            <person name="Vogel J."/>
            <person name="Andersson L."/>
            <person name="Antczak D.F."/>
            <person name="Biagi T."/>
            <person name="Binns M.M."/>
            <person name="Chowdhary B.P."/>
            <person name="Coleman S.J."/>
            <person name="Della Valle G."/>
            <person name="Fryc S."/>
            <person name="Guerin G."/>
            <person name="Hasegawa T."/>
            <person name="Hill E.W."/>
            <person name="Jurka J."/>
            <person name="Kiialainen A."/>
            <person name="Lindgren G."/>
            <person name="Liu J."/>
            <person name="Magnani E."/>
            <person name="Mickelson J.R."/>
            <person name="Murray J."/>
            <person name="Nergadze S.G."/>
            <person name="Onofrio R."/>
            <person name="Pedroni S."/>
            <person name="Piras M.F."/>
            <person name="Raudsepp T."/>
            <person name="Rocchi M."/>
            <person name="Roeed K.H."/>
            <person name="Ryder O.A."/>
            <person name="Searle S."/>
            <person name="Skow L."/>
            <person name="Swinburne J.E."/>
            <person name="Syvaenen A.C."/>
            <person name="Tozaki T."/>
            <person name="Valberg S.J."/>
            <person name="Vaudin M."/>
            <person name="White J.R."/>
            <person name="Zody M.C."/>
            <person name="Lander E.S."/>
            <person name="Lindblad-Toh K."/>
        </authorList>
    </citation>
    <scope>NUCLEOTIDE SEQUENCE [LARGE SCALE GENOMIC DNA]</scope>
    <source>
        <strain evidence="5 6">Thoroughbred</strain>
    </source>
</reference>
<dbReference type="PANTHER" id="PTHR43798:SF14">
    <property type="entry name" value="SERINE HYDROLASE-LIKE PROTEIN DDB_G0286239"/>
    <property type="match status" value="1"/>
</dbReference>
<gene>
    <name evidence="5" type="primary">SERHL2</name>
</gene>
<dbReference type="HOGENOM" id="CLU_020336_8_3_1"/>
<dbReference type="GeneTree" id="ENSGT00530000063960"/>
<dbReference type="AlphaFoldDB" id="F6Q208"/>
<accession>F6Q208</accession>
<evidence type="ECO:0000313" key="6">
    <source>
        <dbReference type="Proteomes" id="UP000002281"/>
    </source>
</evidence>
<dbReference type="Bgee" id="ENSECAG00000010579">
    <property type="expression patterns" value="Expressed in zone of skin and 23 other cell types or tissues"/>
</dbReference>
<dbReference type="PANTHER" id="PTHR43798">
    <property type="entry name" value="MONOACYLGLYCEROL LIPASE"/>
    <property type="match status" value="1"/>
</dbReference>
<dbReference type="ESTHER" id="horse-f6q208">
    <property type="family name" value="SERHL"/>
</dbReference>
<feature type="compositionally biased region" description="Basic and acidic residues" evidence="3">
    <location>
        <begin position="50"/>
        <end position="59"/>
    </location>
</feature>
<name>F6Q208_HORSE</name>
<keyword evidence="2" id="KW-0378">Hydrolase</keyword>
<feature type="compositionally biased region" description="Gly residues" evidence="3">
    <location>
        <begin position="140"/>
        <end position="154"/>
    </location>
</feature>
<feature type="region of interest" description="Disordered" evidence="3">
    <location>
        <begin position="129"/>
        <end position="213"/>
    </location>
</feature>
<dbReference type="Pfam" id="PF00561">
    <property type="entry name" value="Abhydrolase_1"/>
    <property type="match status" value="1"/>
</dbReference>
<evidence type="ECO:0000259" key="4">
    <source>
        <dbReference type="Pfam" id="PF00561"/>
    </source>
</evidence>
<dbReference type="Ensembl" id="ENSECAT00000011066.3">
    <property type="protein sequence ID" value="ENSECAP00000008612.2"/>
    <property type="gene ID" value="ENSECAG00000010579.3"/>
</dbReference>
<dbReference type="ExpressionAtlas" id="F6Q208">
    <property type="expression patterns" value="baseline"/>
</dbReference>
<dbReference type="InterPro" id="IPR029058">
    <property type="entry name" value="AB_hydrolase_fold"/>
</dbReference>
<reference evidence="5" key="3">
    <citation type="submission" date="2025-09" db="UniProtKB">
        <authorList>
            <consortium name="Ensembl"/>
        </authorList>
    </citation>
    <scope>IDENTIFICATION</scope>
    <source>
        <strain evidence="5">Thoroughbred</strain>
    </source>
</reference>
<dbReference type="InterPro" id="IPR050266">
    <property type="entry name" value="AB_hydrolase_sf"/>
</dbReference>
<proteinExistence type="inferred from homology"/>
<feature type="region of interest" description="Disordered" evidence="3">
    <location>
        <begin position="45"/>
        <end position="71"/>
    </location>
</feature>
<protein>
    <submittedName>
        <fullName evidence="5">Serine hydrolase like 2</fullName>
    </submittedName>
</protein>
<sequence>MSLSVILPHLGSSSTSPVSTFICSPAQQILRLVPARNSRRTWWTQPGLPRGHETIKESHPPFSSTVRASEDPGATPLAVAAPWAFARCRSRVGVGWPWGLLRGQGPATCQAEPQVREFWRWSGHRPGNPPGLCSQLPPWGGAGGFPSAGRGSGRAGPSRPEPRARSRRPWAPGSRQEVFRRSGRGRQAGPARQRGAGPGWQRGGAGSSARGGAWVAERRGRLVSEGRGLGGRETAAVHRGTRAMGLFSKLKLDVPWGHIAAKAWGSQQGPPVLCLHGWLDNANSFDRLIPLLPKDFHYVAVDFGGHGLSSHYGPGLPYYQQNFVSEVRRVAAALKWDRFSLMGHSFGGLVGGMFSCVFPEMVDKLILLEAAPFAVDSNEMENLLTYKRRAIEHTLLVEASKKPSSVVSWEEMLQRFLQNNSHVSEESGELLLQRGTTPVAGGLVLNRDRRMSWPEHSSDYISKELFVHSIKKLQARVLLVKASHGYYNVRRENADREHLRFVLAMLKSVLKERFQFVEVPGNHYVHMNQPQHVAGVISAFLQSKDRVPAQL</sequence>
<dbReference type="SUPFAM" id="SSF53474">
    <property type="entry name" value="alpha/beta-Hydrolases"/>
    <property type="match status" value="1"/>
</dbReference>
<dbReference type="MEROPS" id="S33.012"/>
<feature type="domain" description="AB hydrolase-1" evidence="4">
    <location>
        <begin position="270"/>
        <end position="398"/>
    </location>
</feature>
<feature type="compositionally biased region" description="Gly residues" evidence="3">
    <location>
        <begin position="196"/>
        <end position="206"/>
    </location>
</feature>
<dbReference type="GO" id="GO:0016787">
    <property type="term" value="F:hydrolase activity"/>
    <property type="evidence" value="ECO:0000318"/>
    <property type="project" value="GO_Central"/>
</dbReference>
<organism evidence="5 6">
    <name type="scientific">Equus caballus</name>
    <name type="common">Horse</name>
    <dbReference type="NCBI Taxonomy" id="9796"/>
    <lineage>
        <taxon>Eukaryota</taxon>
        <taxon>Metazoa</taxon>
        <taxon>Chordata</taxon>
        <taxon>Craniata</taxon>
        <taxon>Vertebrata</taxon>
        <taxon>Euteleostomi</taxon>
        <taxon>Mammalia</taxon>
        <taxon>Eutheria</taxon>
        <taxon>Laurasiatheria</taxon>
        <taxon>Perissodactyla</taxon>
        <taxon>Equidae</taxon>
        <taxon>Equus</taxon>
    </lineage>
</organism>
<dbReference type="PRINTS" id="PR00111">
    <property type="entry name" value="ABHYDROLASE"/>
</dbReference>
<dbReference type="OrthoDB" id="190201at2759"/>
<keyword evidence="6" id="KW-1185">Reference proteome</keyword>
<evidence type="ECO:0000256" key="3">
    <source>
        <dbReference type="SAM" id="MobiDB-lite"/>
    </source>
</evidence>
<evidence type="ECO:0000256" key="2">
    <source>
        <dbReference type="ARBA" id="ARBA00022801"/>
    </source>
</evidence>